<reference evidence="2 3" key="1">
    <citation type="journal article" date="2018" name="Science">
        <title>The opium poppy genome and morphinan production.</title>
        <authorList>
            <person name="Guo L."/>
            <person name="Winzer T."/>
            <person name="Yang X."/>
            <person name="Li Y."/>
            <person name="Ning Z."/>
            <person name="He Z."/>
            <person name="Teodor R."/>
            <person name="Lu Y."/>
            <person name="Bowser T.A."/>
            <person name="Graham I.A."/>
            <person name="Ye K."/>
        </authorList>
    </citation>
    <scope>NUCLEOTIDE SEQUENCE [LARGE SCALE GENOMIC DNA]</scope>
    <source>
        <strain evidence="3">cv. HN1</strain>
        <tissue evidence="2">Leaves</tissue>
    </source>
</reference>
<dbReference type="InterPro" id="IPR053168">
    <property type="entry name" value="Glutamic_endopeptidase"/>
</dbReference>
<dbReference type="InterPro" id="IPR004314">
    <property type="entry name" value="Neprosin"/>
</dbReference>
<dbReference type="PANTHER" id="PTHR31589">
    <property type="entry name" value="PROTEIN, PUTATIVE (DUF239)-RELATED-RELATED"/>
    <property type="match status" value="1"/>
</dbReference>
<keyword evidence="3" id="KW-1185">Reference proteome</keyword>
<dbReference type="Gramene" id="RZC52830">
    <property type="protein sequence ID" value="RZC52830"/>
    <property type="gene ID" value="C5167_021250"/>
</dbReference>
<sequence length="176" mass="19293">MGRYNVWNPSTKQDQFTSGEMAVQFNEENQTTVIKVGWTADGAQKTGCYNTHCPGFIQEQTTGAWWLVAEGNVSIGYWPKELVPALGSGAGYVYWGGRAQASDGVGPPMGSGERSLSVDGTSVNGYVEQPRYIDKNSNALQPETVEVDMDCVQMYTERYYQEDNYLLFGGPGGDIC</sequence>
<dbReference type="PANTHER" id="PTHR31589:SF110">
    <property type="entry name" value="PROTEIN, PUTATIVE (DUF239)-RELATED"/>
    <property type="match status" value="1"/>
</dbReference>
<gene>
    <name evidence="2" type="ORF">C5167_021250</name>
</gene>
<dbReference type="PROSITE" id="PS52045">
    <property type="entry name" value="NEPROSIN_PEP_CD"/>
    <property type="match status" value="1"/>
</dbReference>
<dbReference type="EMBL" id="CM010716">
    <property type="protein sequence ID" value="RZC52830.1"/>
    <property type="molecule type" value="Genomic_DNA"/>
</dbReference>
<name>A0A4Y7IYF9_PAPSO</name>
<dbReference type="Proteomes" id="UP000316621">
    <property type="component" value="Chromosome 2"/>
</dbReference>
<organism evidence="2 3">
    <name type="scientific">Papaver somniferum</name>
    <name type="common">Opium poppy</name>
    <dbReference type="NCBI Taxonomy" id="3469"/>
    <lineage>
        <taxon>Eukaryota</taxon>
        <taxon>Viridiplantae</taxon>
        <taxon>Streptophyta</taxon>
        <taxon>Embryophyta</taxon>
        <taxon>Tracheophyta</taxon>
        <taxon>Spermatophyta</taxon>
        <taxon>Magnoliopsida</taxon>
        <taxon>Ranunculales</taxon>
        <taxon>Papaveraceae</taxon>
        <taxon>Papaveroideae</taxon>
        <taxon>Papaver</taxon>
    </lineage>
</organism>
<feature type="domain" description="Neprosin PEP catalytic" evidence="1">
    <location>
        <begin position="1"/>
        <end position="176"/>
    </location>
</feature>
<dbReference type="Pfam" id="PF03080">
    <property type="entry name" value="Neprosin"/>
    <property type="match status" value="1"/>
</dbReference>
<proteinExistence type="predicted"/>
<dbReference type="STRING" id="3469.A0A4Y7IYF9"/>
<protein>
    <recommendedName>
        <fullName evidence="1">Neprosin PEP catalytic domain-containing protein</fullName>
    </recommendedName>
</protein>
<dbReference type="AlphaFoldDB" id="A0A4Y7IYF9"/>
<accession>A0A4Y7IYF9</accession>
<evidence type="ECO:0000259" key="1">
    <source>
        <dbReference type="PROSITE" id="PS52045"/>
    </source>
</evidence>
<dbReference type="OMA" id="MARMRVE"/>
<evidence type="ECO:0000313" key="2">
    <source>
        <dbReference type="EMBL" id="RZC52830.1"/>
    </source>
</evidence>
<evidence type="ECO:0000313" key="3">
    <source>
        <dbReference type="Proteomes" id="UP000316621"/>
    </source>
</evidence>